<dbReference type="Proteomes" id="UP000297703">
    <property type="component" value="Unassembled WGS sequence"/>
</dbReference>
<evidence type="ECO:0000256" key="1">
    <source>
        <dbReference type="SAM" id="MobiDB-lite"/>
    </source>
</evidence>
<proteinExistence type="predicted"/>
<sequence length="120" mass="13270">MHGLCKQAACAWEDVVLKNSLCRNTCIMRLPLPRAQWGERSRWVLTTSQQEALLCSMPPPTSSASNGFPRTAESSAERPGTSLRDSSESPGRILDQAAGKWLGINLPIHGLLHDRIWDEC</sequence>
<evidence type="ECO:0000313" key="3">
    <source>
        <dbReference type="Proteomes" id="UP000297703"/>
    </source>
</evidence>
<protein>
    <submittedName>
        <fullName evidence="2">Nuclear transport factor 2</fullName>
    </submittedName>
</protein>
<gene>
    <name evidence="2" type="ORF">DR999_PMT16591</name>
</gene>
<dbReference type="AlphaFoldDB" id="A0A4D9E234"/>
<evidence type="ECO:0000313" key="2">
    <source>
        <dbReference type="EMBL" id="TFK01214.1"/>
    </source>
</evidence>
<comment type="caution">
    <text evidence="2">The sequence shown here is derived from an EMBL/GenBank/DDBJ whole genome shotgun (WGS) entry which is preliminary data.</text>
</comment>
<reference evidence="2 3" key="2">
    <citation type="submission" date="2019-04" db="EMBL/GenBank/DDBJ databases">
        <title>The genome sequence of big-headed turtle.</title>
        <authorList>
            <person name="Gong S."/>
        </authorList>
    </citation>
    <scope>NUCLEOTIDE SEQUENCE [LARGE SCALE GENOMIC DNA]</scope>
    <source>
        <strain evidence="2">DO16091913</strain>
        <tissue evidence="2">Muscle</tissue>
    </source>
</reference>
<keyword evidence="3" id="KW-1185">Reference proteome</keyword>
<reference evidence="2 3" key="1">
    <citation type="submission" date="2019-04" db="EMBL/GenBank/DDBJ databases">
        <title>Draft genome of the big-headed turtle Platysternon megacephalum.</title>
        <authorList>
            <person name="Gong S."/>
        </authorList>
    </citation>
    <scope>NUCLEOTIDE SEQUENCE [LARGE SCALE GENOMIC DNA]</scope>
    <source>
        <strain evidence="2">DO16091913</strain>
        <tissue evidence="2">Muscle</tissue>
    </source>
</reference>
<name>A0A4D9E234_9SAUR</name>
<organism evidence="2 3">
    <name type="scientific">Platysternon megacephalum</name>
    <name type="common">big-headed turtle</name>
    <dbReference type="NCBI Taxonomy" id="55544"/>
    <lineage>
        <taxon>Eukaryota</taxon>
        <taxon>Metazoa</taxon>
        <taxon>Chordata</taxon>
        <taxon>Craniata</taxon>
        <taxon>Vertebrata</taxon>
        <taxon>Euteleostomi</taxon>
        <taxon>Archelosauria</taxon>
        <taxon>Testudinata</taxon>
        <taxon>Testudines</taxon>
        <taxon>Cryptodira</taxon>
        <taxon>Durocryptodira</taxon>
        <taxon>Testudinoidea</taxon>
        <taxon>Platysternidae</taxon>
        <taxon>Platysternon</taxon>
    </lineage>
</organism>
<feature type="region of interest" description="Disordered" evidence="1">
    <location>
        <begin position="56"/>
        <end position="92"/>
    </location>
</feature>
<dbReference type="EMBL" id="QXTE01000236">
    <property type="protein sequence ID" value="TFK01214.1"/>
    <property type="molecule type" value="Genomic_DNA"/>
</dbReference>
<accession>A0A4D9E234</accession>
<feature type="compositionally biased region" description="Polar residues" evidence="1">
    <location>
        <begin position="62"/>
        <end position="74"/>
    </location>
</feature>